<sequence>MSPCHSFRFSPLRLLLAGSLLALSVAACGSRDESGNAAGGRQRGERVVPVRVVTASQQDLTVRIKSLGTVTALHTVTVRSRVEGELVRIAFAEGQQVAAGDLLAQIDPRAYEVALAQALGTQKQNQAELENARHQLRRYEELHAQKYVAAQDLSNQQSLVRQLEGRLQSDQAAVDEARLQLSYTRITAPVSGRMGLRAVDLGNLVRSGDADGIATITQTNPISVLFTIPENELGPVIEAVRHNPQLPVQAWDRSEKQLLASGSLSSVDNRIDTATGTLKLRAQFDNADEALFPNQFVNIRLTVSSADAIVIPNAAVQFGSEGTYVYVIAADDTASLRSVRLGAAEGENVAVIDGLAAGERVVLEGIDNLREGAKVEVVAAPGQTPAPAAADKADHAARP</sequence>
<feature type="compositionally biased region" description="Low complexity" evidence="8">
    <location>
        <begin position="380"/>
        <end position="390"/>
    </location>
</feature>
<comment type="similarity">
    <text evidence="2">Belongs to the membrane fusion protein (MFP) (TC 8.A.1) family.</text>
</comment>
<protein>
    <submittedName>
        <fullName evidence="14">Multidrug transporter</fullName>
    </submittedName>
</protein>
<dbReference type="Pfam" id="PF25944">
    <property type="entry name" value="Beta-barrel_RND"/>
    <property type="match status" value="1"/>
</dbReference>
<evidence type="ECO:0000256" key="1">
    <source>
        <dbReference type="ARBA" id="ARBA00004533"/>
    </source>
</evidence>
<evidence type="ECO:0000256" key="2">
    <source>
        <dbReference type="ARBA" id="ARBA00009477"/>
    </source>
</evidence>
<dbReference type="Gene3D" id="2.40.420.20">
    <property type="match status" value="1"/>
</dbReference>
<dbReference type="Gene3D" id="1.10.287.470">
    <property type="entry name" value="Helix hairpin bin"/>
    <property type="match status" value="1"/>
</dbReference>
<keyword evidence="7" id="KW-0175">Coiled coil</keyword>
<evidence type="ECO:0000313" key="15">
    <source>
        <dbReference type="Proteomes" id="UP000051254"/>
    </source>
</evidence>
<keyword evidence="4" id="KW-1003">Cell membrane</keyword>
<proteinExistence type="inferred from homology"/>
<dbReference type="InterPro" id="IPR006143">
    <property type="entry name" value="RND_pump_MFP"/>
</dbReference>
<evidence type="ECO:0000259" key="11">
    <source>
        <dbReference type="Pfam" id="PF25917"/>
    </source>
</evidence>
<dbReference type="PANTHER" id="PTHR30469:SF12">
    <property type="entry name" value="MULTIDRUG RESISTANCE PROTEIN MDTA"/>
    <property type="match status" value="1"/>
</dbReference>
<feature type="signal peptide" evidence="9">
    <location>
        <begin position="1"/>
        <end position="27"/>
    </location>
</feature>
<dbReference type="InterPro" id="IPR058627">
    <property type="entry name" value="MdtA-like_C"/>
</dbReference>
<evidence type="ECO:0000256" key="4">
    <source>
        <dbReference type="ARBA" id="ARBA00022475"/>
    </source>
</evidence>
<gene>
    <name evidence="14" type="ORF">ABB25_10795</name>
</gene>
<dbReference type="PANTHER" id="PTHR30469">
    <property type="entry name" value="MULTIDRUG RESISTANCE PROTEIN MDTA"/>
    <property type="match status" value="1"/>
</dbReference>
<evidence type="ECO:0000256" key="6">
    <source>
        <dbReference type="ARBA" id="ARBA00023136"/>
    </source>
</evidence>
<dbReference type="Pfam" id="PF25917">
    <property type="entry name" value="BSH_RND"/>
    <property type="match status" value="1"/>
</dbReference>
<feature type="chain" id="PRO_5006392517" evidence="9">
    <location>
        <begin position="28"/>
        <end position="399"/>
    </location>
</feature>
<dbReference type="GO" id="GO:0015562">
    <property type="term" value="F:efflux transmembrane transporter activity"/>
    <property type="evidence" value="ECO:0007669"/>
    <property type="project" value="TreeGrafter"/>
</dbReference>
<reference evidence="14 15" key="1">
    <citation type="submission" date="2015-05" db="EMBL/GenBank/DDBJ databases">
        <title>Genome sequencing and analysis of members of genus Stenotrophomonas.</title>
        <authorList>
            <person name="Patil P.P."/>
            <person name="Midha S."/>
            <person name="Patil P.B."/>
        </authorList>
    </citation>
    <scope>NUCLEOTIDE SEQUENCE [LARGE SCALE GENOMIC DNA]</scope>
    <source>
        <strain evidence="14 15">DSM 17805</strain>
    </source>
</reference>
<dbReference type="Gene3D" id="2.40.50.100">
    <property type="match status" value="1"/>
</dbReference>
<organism evidence="14 15">
    <name type="scientific">Stenotrophomonas koreensis</name>
    <dbReference type="NCBI Taxonomy" id="266128"/>
    <lineage>
        <taxon>Bacteria</taxon>
        <taxon>Pseudomonadati</taxon>
        <taxon>Pseudomonadota</taxon>
        <taxon>Gammaproteobacteria</taxon>
        <taxon>Lysobacterales</taxon>
        <taxon>Lysobacteraceae</taxon>
        <taxon>Stenotrophomonas</taxon>
    </lineage>
</organism>
<dbReference type="FunFam" id="2.40.420.20:FF:000001">
    <property type="entry name" value="Efflux RND transporter periplasmic adaptor subunit"/>
    <property type="match status" value="1"/>
</dbReference>
<feature type="domain" description="Multidrug resistance protein MdtA-like beta-barrel" evidence="12">
    <location>
        <begin position="221"/>
        <end position="303"/>
    </location>
</feature>
<feature type="domain" description="Multidrug resistance protein MdtA-like C-terminal permuted SH3" evidence="13">
    <location>
        <begin position="307"/>
        <end position="367"/>
    </location>
</feature>
<evidence type="ECO:0000256" key="8">
    <source>
        <dbReference type="SAM" id="MobiDB-lite"/>
    </source>
</evidence>
<dbReference type="Proteomes" id="UP000051254">
    <property type="component" value="Unassembled WGS sequence"/>
</dbReference>
<evidence type="ECO:0000313" key="14">
    <source>
        <dbReference type="EMBL" id="KRG57119.1"/>
    </source>
</evidence>
<keyword evidence="3" id="KW-0813">Transport</keyword>
<dbReference type="OrthoDB" id="9783047at2"/>
<name>A0A0R0BII9_9GAMM</name>
<feature type="domain" description="Multidrug resistance protein MdtA-like alpha-helical hairpin" evidence="10">
    <location>
        <begin position="115"/>
        <end position="184"/>
    </location>
</feature>
<keyword evidence="5" id="KW-0997">Cell inner membrane</keyword>
<dbReference type="InterPro" id="IPR058624">
    <property type="entry name" value="MdtA-like_HH"/>
</dbReference>
<dbReference type="NCBIfam" id="TIGR01730">
    <property type="entry name" value="RND_mfp"/>
    <property type="match status" value="1"/>
</dbReference>
<keyword evidence="9" id="KW-0732">Signal</keyword>
<evidence type="ECO:0000259" key="13">
    <source>
        <dbReference type="Pfam" id="PF25967"/>
    </source>
</evidence>
<dbReference type="AlphaFoldDB" id="A0A0R0BII9"/>
<dbReference type="SUPFAM" id="SSF111369">
    <property type="entry name" value="HlyD-like secretion proteins"/>
    <property type="match status" value="1"/>
</dbReference>
<dbReference type="InterPro" id="IPR058625">
    <property type="entry name" value="MdtA-like_BSH"/>
</dbReference>
<keyword evidence="15" id="KW-1185">Reference proteome</keyword>
<evidence type="ECO:0000256" key="7">
    <source>
        <dbReference type="SAM" id="Coils"/>
    </source>
</evidence>
<dbReference type="Pfam" id="PF25876">
    <property type="entry name" value="HH_MFP_RND"/>
    <property type="match status" value="1"/>
</dbReference>
<evidence type="ECO:0000259" key="12">
    <source>
        <dbReference type="Pfam" id="PF25944"/>
    </source>
</evidence>
<comment type="subcellular location">
    <subcellularLocation>
        <location evidence="1">Cell inner membrane</location>
    </subcellularLocation>
</comment>
<dbReference type="InterPro" id="IPR058626">
    <property type="entry name" value="MdtA-like_b-barrel"/>
</dbReference>
<dbReference type="GO" id="GO:1990281">
    <property type="term" value="C:efflux pump complex"/>
    <property type="evidence" value="ECO:0007669"/>
    <property type="project" value="TreeGrafter"/>
</dbReference>
<dbReference type="Gene3D" id="2.40.30.170">
    <property type="match status" value="1"/>
</dbReference>
<evidence type="ECO:0000256" key="5">
    <source>
        <dbReference type="ARBA" id="ARBA00022519"/>
    </source>
</evidence>
<evidence type="ECO:0000256" key="3">
    <source>
        <dbReference type="ARBA" id="ARBA00022448"/>
    </source>
</evidence>
<accession>A0A0R0BII9</accession>
<keyword evidence="6" id="KW-0472">Membrane</keyword>
<evidence type="ECO:0000259" key="10">
    <source>
        <dbReference type="Pfam" id="PF25876"/>
    </source>
</evidence>
<dbReference type="PATRIC" id="fig|266128.3.peg.1034"/>
<comment type="caution">
    <text evidence="14">The sequence shown here is derived from an EMBL/GenBank/DDBJ whole genome shotgun (WGS) entry which is preliminary data.</text>
</comment>
<feature type="coiled-coil region" evidence="7">
    <location>
        <begin position="122"/>
        <end position="180"/>
    </location>
</feature>
<dbReference type="RefSeq" id="WP_057666651.1">
    <property type="nucleotide sequence ID" value="NZ_JBEWQO010000011.1"/>
</dbReference>
<dbReference type="GO" id="GO:0005886">
    <property type="term" value="C:plasma membrane"/>
    <property type="evidence" value="ECO:0007669"/>
    <property type="project" value="UniProtKB-SubCell"/>
</dbReference>
<dbReference type="STRING" id="266128.ABB25_10795"/>
<feature type="region of interest" description="Disordered" evidence="8">
    <location>
        <begin position="380"/>
        <end position="399"/>
    </location>
</feature>
<dbReference type="EMBL" id="LDJH01000017">
    <property type="protein sequence ID" value="KRG57119.1"/>
    <property type="molecule type" value="Genomic_DNA"/>
</dbReference>
<feature type="domain" description="Multidrug resistance protein MdtA-like barrel-sandwich hybrid" evidence="11">
    <location>
        <begin position="75"/>
        <end position="217"/>
    </location>
</feature>
<dbReference type="Pfam" id="PF25967">
    <property type="entry name" value="RND-MFP_C"/>
    <property type="match status" value="1"/>
</dbReference>
<evidence type="ECO:0000256" key="9">
    <source>
        <dbReference type="SAM" id="SignalP"/>
    </source>
</evidence>
<dbReference type="NCBIfam" id="NF008589">
    <property type="entry name" value="PRK11556.1"/>
    <property type="match status" value="1"/>
</dbReference>